<dbReference type="AlphaFoldDB" id="A0A2N5CR40"/>
<dbReference type="PANTHER" id="PTHR30015">
    <property type="entry name" value="MRR RESTRICTION SYSTEM PROTEIN"/>
    <property type="match status" value="1"/>
</dbReference>
<feature type="domain" description="Restriction endonuclease type IV Mrr" evidence="1">
    <location>
        <begin position="164"/>
        <end position="285"/>
    </location>
</feature>
<dbReference type="GO" id="GO:0015666">
    <property type="term" value="F:restriction endodeoxyribonuclease activity"/>
    <property type="evidence" value="ECO:0007669"/>
    <property type="project" value="TreeGrafter"/>
</dbReference>
<dbReference type="EMBL" id="PJRQ01000037">
    <property type="protein sequence ID" value="PLR10646.1"/>
    <property type="molecule type" value="Genomic_DNA"/>
</dbReference>
<dbReference type="Pfam" id="PF04471">
    <property type="entry name" value="Mrr_cat"/>
    <property type="match status" value="1"/>
</dbReference>
<reference evidence="3 6" key="2">
    <citation type="submission" date="2018-01" db="EMBL/GenBank/DDBJ databases">
        <title>Complete genome sequence of Caulobacter flavus RHGG3.</title>
        <authorList>
            <person name="Yang E."/>
        </authorList>
    </citation>
    <scope>NUCLEOTIDE SEQUENCE [LARGE SCALE GENOMIC DNA]</scope>
    <source>
        <strain evidence="3 6">RHGG3</strain>
    </source>
</reference>
<dbReference type="InterPro" id="IPR011335">
    <property type="entry name" value="Restrct_endonuc-II-like"/>
</dbReference>
<organism evidence="4 5">
    <name type="scientific">Caulobacter flavus</name>
    <dbReference type="NCBI Taxonomy" id="1679497"/>
    <lineage>
        <taxon>Bacteria</taxon>
        <taxon>Pseudomonadati</taxon>
        <taxon>Pseudomonadota</taxon>
        <taxon>Alphaproteobacteria</taxon>
        <taxon>Caulobacterales</taxon>
        <taxon>Caulobacteraceae</taxon>
        <taxon>Caulobacter</taxon>
    </lineage>
</organism>
<proteinExistence type="predicted"/>
<dbReference type="OrthoDB" id="9803736at2"/>
<feature type="domain" description="Restriction system protein Mrr-like N-terminal" evidence="2">
    <location>
        <begin position="6"/>
        <end position="92"/>
    </location>
</feature>
<dbReference type="GO" id="GO:0003677">
    <property type="term" value="F:DNA binding"/>
    <property type="evidence" value="ECO:0007669"/>
    <property type="project" value="InterPro"/>
</dbReference>
<evidence type="ECO:0000313" key="6">
    <source>
        <dbReference type="Proteomes" id="UP000281192"/>
    </source>
</evidence>
<dbReference type="Gene3D" id="3.40.1350.10">
    <property type="match status" value="1"/>
</dbReference>
<evidence type="ECO:0000259" key="1">
    <source>
        <dbReference type="Pfam" id="PF04471"/>
    </source>
</evidence>
<dbReference type="PANTHER" id="PTHR30015:SF7">
    <property type="entry name" value="TYPE IV METHYL-DIRECTED RESTRICTION ENZYME ECOKMRR"/>
    <property type="match status" value="1"/>
</dbReference>
<keyword evidence="4" id="KW-0540">Nuclease</keyword>
<dbReference type="EMBL" id="CP026100">
    <property type="protein sequence ID" value="AYV49449.1"/>
    <property type="molecule type" value="Genomic_DNA"/>
</dbReference>
<evidence type="ECO:0000313" key="4">
    <source>
        <dbReference type="EMBL" id="PLR10646.1"/>
    </source>
</evidence>
<evidence type="ECO:0000313" key="5">
    <source>
        <dbReference type="Proteomes" id="UP000234483"/>
    </source>
</evidence>
<protein>
    <submittedName>
        <fullName evidence="4">Restriction endonuclease</fullName>
    </submittedName>
</protein>
<evidence type="ECO:0000313" key="3">
    <source>
        <dbReference type="EMBL" id="AYV49449.1"/>
    </source>
</evidence>
<sequence length="310" mass="33654">MAVPDYQSLMLPLLTRAGAVRKPVGVLELMPQIAADLGLTEEQLAERLPSGRQGTFHNRLHWAKQYMTRAGLLESTKRGHFQVTDAGRALLAEGLPTIDNDILDRYPAFLAWRRGLPNEAGSAGDDDVSSMIASAAVATPEERIETARRELEASLKADLLDRVRQMTPGDFEALIITLLLRMGYGQGREEMSQALGGAGDGGVDGVVHQDPLGLDRVYIQAKRYKEGNSVGPDAVNSFIGALNIKRANKGLFVTASSFTKQAKDHAERSTTHVVLIDGDELAGLMVRYAVGVIIRDTVEIKAIDEGFFGE</sequence>
<dbReference type="Proteomes" id="UP000234483">
    <property type="component" value="Unassembled WGS sequence"/>
</dbReference>
<name>A0A2N5CR40_9CAUL</name>
<dbReference type="InterPro" id="IPR025745">
    <property type="entry name" value="Mrr-like_N_dom"/>
</dbReference>
<gene>
    <name evidence="3" type="ORF">C1707_04570</name>
    <name evidence="4" type="ORF">CFHF_16865</name>
</gene>
<keyword evidence="6" id="KW-1185">Reference proteome</keyword>
<dbReference type="GO" id="GO:0009307">
    <property type="term" value="P:DNA restriction-modification system"/>
    <property type="evidence" value="ECO:0007669"/>
    <property type="project" value="InterPro"/>
</dbReference>
<keyword evidence="4" id="KW-0378">Hydrolase</keyword>
<dbReference type="Pfam" id="PF14338">
    <property type="entry name" value="Mrr_N"/>
    <property type="match status" value="1"/>
</dbReference>
<reference evidence="4 5" key="1">
    <citation type="submission" date="2017-12" db="EMBL/GenBank/DDBJ databases">
        <title>The genome sequence of Caulobacter flavus CGMCC1 15093.</title>
        <authorList>
            <person name="Gao J."/>
            <person name="Mao X."/>
            <person name="Sun J."/>
        </authorList>
    </citation>
    <scope>NUCLEOTIDE SEQUENCE [LARGE SCALE GENOMIC DNA]</scope>
    <source>
        <strain evidence="4 5">CGMCC1 15093</strain>
    </source>
</reference>
<dbReference type="InterPro" id="IPR007560">
    <property type="entry name" value="Restrct_endonuc_IV_Mrr"/>
</dbReference>
<keyword evidence="4" id="KW-0255">Endonuclease</keyword>
<dbReference type="SUPFAM" id="SSF52980">
    <property type="entry name" value="Restriction endonuclease-like"/>
    <property type="match status" value="1"/>
</dbReference>
<dbReference type="InterPro" id="IPR011856">
    <property type="entry name" value="tRNA_endonuc-like_dom_sf"/>
</dbReference>
<accession>A0A2N5CR40</accession>
<dbReference type="InterPro" id="IPR052906">
    <property type="entry name" value="Type_IV_Methyl-Rstrct_Enzyme"/>
</dbReference>
<dbReference type="Proteomes" id="UP000281192">
    <property type="component" value="Chromosome"/>
</dbReference>
<dbReference type="KEGG" id="cfh:C1707_04570"/>
<evidence type="ECO:0000259" key="2">
    <source>
        <dbReference type="Pfam" id="PF14338"/>
    </source>
</evidence>